<evidence type="ECO:0000256" key="1">
    <source>
        <dbReference type="SAM" id="SignalP"/>
    </source>
</evidence>
<dbReference type="GO" id="GO:0016787">
    <property type="term" value="F:hydrolase activity"/>
    <property type="evidence" value="ECO:0007669"/>
    <property type="project" value="UniProtKB-KW"/>
</dbReference>
<dbReference type="Proteomes" id="UP001363622">
    <property type="component" value="Unassembled WGS sequence"/>
</dbReference>
<feature type="chain" id="PRO_5045200865" evidence="1">
    <location>
        <begin position="21"/>
        <end position="388"/>
    </location>
</feature>
<keyword evidence="1" id="KW-0732">Signal</keyword>
<organism evidence="2 3">
    <name type="scientific">Phyllosticta citriasiana</name>
    <dbReference type="NCBI Taxonomy" id="595635"/>
    <lineage>
        <taxon>Eukaryota</taxon>
        <taxon>Fungi</taxon>
        <taxon>Dikarya</taxon>
        <taxon>Ascomycota</taxon>
        <taxon>Pezizomycotina</taxon>
        <taxon>Dothideomycetes</taxon>
        <taxon>Dothideomycetes incertae sedis</taxon>
        <taxon>Botryosphaeriales</taxon>
        <taxon>Phyllostictaceae</taxon>
        <taxon>Phyllosticta</taxon>
    </lineage>
</organism>
<reference evidence="2 3" key="1">
    <citation type="submission" date="2024-04" db="EMBL/GenBank/DDBJ databases">
        <title>Phyllosticta paracitricarpa is synonymous to the EU quarantine fungus P. citricarpa based on phylogenomic analyses.</title>
        <authorList>
            <consortium name="Lawrence Berkeley National Laboratory"/>
            <person name="Van Ingen-Buijs V.A."/>
            <person name="Van Westerhoven A.C."/>
            <person name="Haridas S."/>
            <person name="Skiadas P."/>
            <person name="Martin F."/>
            <person name="Groenewald J.Z."/>
            <person name="Crous P.W."/>
            <person name="Seidl M.F."/>
        </authorList>
    </citation>
    <scope>NUCLEOTIDE SEQUENCE [LARGE SCALE GENOMIC DNA]</scope>
    <source>
        <strain evidence="2 3">CBS 123371</strain>
    </source>
</reference>
<dbReference type="CDD" id="cd12809">
    <property type="entry name" value="Esterase_713_like-2"/>
    <property type="match status" value="1"/>
</dbReference>
<sequence length="388" mass="42260">MRWLTTVSLAFGALAPLAHAASCTGIWAVSPNCTSKEVAYQRDYFYIGGEYVYSASFKGSIFSDQLYVEKLTPQTGVNRANPIVFMSAGVPSGAVWLNTPDGRRGWASYYLDHGYQVYIVDITSVGRSSQSQFSTYPLKIGSTDNITENCYTAPELIDPYPQSQNHTQWPGTGVRGDPIFDAFMASMIPLTSNATSLELAMRKAGCQLLEMIGTSFLISHSAGSTYTILLSDQCPSLIKGNINIEPGNTPFQSLVGNSTVPAVGRTSARPYGLTTTEIGYVPALNSSADLQTVWVGEDLAGNRSCVMQTEPAHQLPNIAKVPYVAITGAASPHITYDHCMINYLKQVGADPEWIKLEDRGILGNGHFMYLEKNSDDIATVVLEWMQSR</sequence>
<dbReference type="Gene3D" id="3.40.50.1820">
    <property type="entry name" value="alpha/beta hydrolase"/>
    <property type="match status" value="1"/>
</dbReference>
<dbReference type="EMBL" id="JBBPHU010000001">
    <property type="protein sequence ID" value="KAK7524446.1"/>
    <property type="molecule type" value="Genomic_DNA"/>
</dbReference>
<dbReference type="SUPFAM" id="SSF53474">
    <property type="entry name" value="alpha/beta-Hydrolases"/>
    <property type="match status" value="1"/>
</dbReference>
<accession>A0ABR1L1M6</accession>
<comment type="caution">
    <text evidence="2">The sequence shown here is derived from an EMBL/GenBank/DDBJ whole genome shotgun (WGS) entry which is preliminary data.</text>
</comment>
<proteinExistence type="predicted"/>
<dbReference type="PANTHER" id="PTHR43194:SF4">
    <property type="entry name" value="AB HYDROLASE-1 DOMAIN-CONTAINING PROTEIN"/>
    <property type="match status" value="1"/>
</dbReference>
<evidence type="ECO:0000313" key="3">
    <source>
        <dbReference type="Proteomes" id="UP001363622"/>
    </source>
</evidence>
<keyword evidence="2" id="KW-0378">Hydrolase</keyword>
<feature type="signal peptide" evidence="1">
    <location>
        <begin position="1"/>
        <end position="20"/>
    </location>
</feature>
<dbReference type="InterPro" id="IPR029058">
    <property type="entry name" value="AB_hydrolase_fold"/>
</dbReference>
<dbReference type="PANTHER" id="PTHR43194">
    <property type="entry name" value="HYDROLASE ALPHA/BETA FOLD FAMILY"/>
    <property type="match status" value="1"/>
</dbReference>
<protein>
    <submittedName>
        <fullName evidence="2">Alpha/Beta hydrolase protein</fullName>
    </submittedName>
</protein>
<gene>
    <name evidence="2" type="ORF">IWZ03DRAFT_24946</name>
</gene>
<dbReference type="InterPro" id="IPR050228">
    <property type="entry name" value="Carboxylesterase_BioH"/>
</dbReference>
<name>A0ABR1L1M6_9PEZI</name>
<keyword evidence="3" id="KW-1185">Reference proteome</keyword>
<evidence type="ECO:0000313" key="2">
    <source>
        <dbReference type="EMBL" id="KAK7524446.1"/>
    </source>
</evidence>